<evidence type="ECO:0000313" key="2">
    <source>
        <dbReference type="Proteomes" id="UP000006556"/>
    </source>
</evidence>
<name>A5D0R6_PELTS</name>
<dbReference type="InterPro" id="IPR013418">
    <property type="entry name" value="CRISPR-assoc_prot_Cas7/Csd2"/>
</dbReference>
<evidence type="ECO:0008006" key="3">
    <source>
        <dbReference type="Google" id="ProtNLM"/>
    </source>
</evidence>
<keyword evidence="2" id="KW-1185">Reference proteome</keyword>
<dbReference type="eggNOG" id="COG3649">
    <property type="taxonomic scope" value="Bacteria"/>
</dbReference>
<organism evidence="1 2">
    <name type="scientific">Pelotomaculum thermopropionicum (strain DSM 13744 / JCM 10971 / SI)</name>
    <dbReference type="NCBI Taxonomy" id="370438"/>
    <lineage>
        <taxon>Bacteria</taxon>
        <taxon>Bacillati</taxon>
        <taxon>Bacillota</taxon>
        <taxon>Clostridia</taxon>
        <taxon>Eubacteriales</taxon>
        <taxon>Desulfotomaculaceae</taxon>
        <taxon>Pelotomaculum</taxon>
    </lineage>
</organism>
<dbReference type="NCBIfam" id="TIGR02589">
    <property type="entry name" value="cas_Csd2"/>
    <property type="match status" value="1"/>
</dbReference>
<dbReference type="EMBL" id="AP009389">
    <property type="protein sequence ID" value="BAF60172.1"/>
    <property type="molecule type" value="Genomic_DNA"/>
</dbReference>
<sequence length="380" mass="43154">MDKHCDPKKRHDFVYLFEVINGNPNGDPDAGNMPRVDPQTFNGIVTDVCIKRKIRNYVSLVHQVPVYIQSEMALNTLARDVLRKKNVMAVEADVTEYIRDEELLSWMQDNVSDYVEVVSKEENGKTNYTAYFVGDISILTGRNGINNVIADVKEQTEIPDWIQPNLSKILEKLQSATKGQKLTAEVRSKIKTTMASEFYDIRMFGAVLTMGTNAGQVLGPVQITFARSVSPVFPMNLTITRTAITRESDRLRKQTEMGQKPIIPYGLYVAHGFYNPKLAEKLNPGSELLVKEDDLKLLWEALCNMFEYDRSASRGEMACRGLYIFTHEDEKGYGKAPAHKLFELVKITERDPGRPQRSFDDYTVMLEDKMPPGITLTRLP</sequence>
<dbReference type="Proteomes" id="UP000006556">
    <property type="component" value="Chromosome"/>
</dbReference>
<dbReference type="HOGENOM" id="CLU_071770_2_0_9"/>
<dbReference type="KEGG" id="pth:PTH_1991"/>
<accession>A5D0R6</accession>
<dbReference type="STRING" id="370438.PTH_1991"/>
<dbReference type="InterPro" id="IPR006482">
    <property type="entry name" value="Cas7_Csh2/Csh2"/>
</dbReference>
<dbReference type="GO" id="GO:0043571">
    <property type="term" value="P:maintenance of CRISPR repeat elements"/>
    <property type="evidence" value="ECO:0007669"/>
    <property type="project" value="InterPro"/>
</dbReference>
<dbReference type="NCBIfam" id="TIGR01595">
    <property type="entry name" value="cas_CT1132"/>
    <property type="match status" value="1"/>
</dbReference>
<reference evidence="2" key="1">
    <citation type="journal article" date="2008" name="Genome Res.">
        <title>The genome of Pelotomaculum thermopropionicum reveals niche-associated evolution in anaerobic microbiota.</title>
        <authorList>
            <person name="Kosaka T."/>
            <person name="Kato S."/>
            <person name="Shimoyama T."/>
            <person name="Ishii S."/>
            <person name="Abe T."/>
            <person name="Watanabe K."/>
        </authorList>
    </citation>
    <scope>NUCLEOTIDE SEQUENCE [LARGE SCALE GENOMIC DNA]</scope>
    <source>
        <strain evidence="2">DSM 13744 / JCM 10971 / SI</strain>
    </source>
</reference>
<protein>
    <recommendedName>
        <fullName evidence="3">CRISPR-associated protein, Csd2 family</fullName>
    </recommendedName>
</protein>
<proteinExistence type="predicted"/>
<dbReference type="Pfam" id="PF05107">
    <property type="entry name" value="Cas_Cas7"/>
    <property type="match status" value="2"/>
</dbReference>
<gene>
    <name evidence="1" type="ordered locus">PTH_1991</name>
</gene>
<dbReference type="AlphaFoldDB" id="A5D0R6"/>
<evidence type="ECO:0000313" key="1">
    <source>
        <dbReference type="EMBL" id="BAF60172.1"/>
    </source>
</evidence>